<feature type="transmembrane region" description="Helical" evidence="7">
    <location>
        <begin position="6"/>
        <end position="21"/>
    </location>
</feature>
<dbReference type="PANTHER" id="PTHR43652">
    <property type="entry name" value="BASIC AMINO ACID ANTIPORTER YFCC-RELATED"/>
    <property type="match status" value="1"/>
</dbReference>
<evidence type="ECO:0000256" key="2">
    <source>
        <dbReference type="ARBA" id="ARBA00022448"/>
    </source>
</evidence>
<keyword evidence="2" id="KW-0813">Transport</keyword>
<feature type="transmembrane region" description="Helical" evidence="7">
    <location>
        <begin position="392"/>
        <end position="411"/>
    </location>
</feature>
<evidence type="ECO:0000256" key="7">
    <source>
        <dbReference type="SAM" id="Phobius"/>
    </source>
</evidence>
<feature type="transmembrane region" description="Helical" evidence="7">
    <location>
        <begin position="177"/>
        <end position="200"/>
    </location>
</feature>
<feature type="transmembrane region" description="Helical" evidence="7">
    <location>
        <begin position="263"/>
        <end position="296"/>
    </location>
</feature>
<dbReference type="OrthoDB" id="9765532at2"/>
<feature type="transmembrane region" description="Helical" evidence="7">
    <location>
        <begin position="101"/>
        <end position="121"/>
    </location>
</feature>
<feature type="transmembrane region" description="Helical" evidence="7">
    <location>
        <begin position="431"/>
        <end position="451"/>
    </location>
</feature>
<keyword evidence="5 7" id="KW-1133">Transmembrane helix</keyword>
<keyword evidence="10" id="KW-1185">Reference proteome</keyword>
<dbReference type="Proteomes" id="UP000198935">
    <property type="component" value="Unassembled WGS sequence"/>
</dbReference>
<feature type="transmembrane region" description="Helical" evidence="7">
    <location>
        <begin position="348"/>
        <end position="380"/>
    </location>
</feature>
<evidence type="ECO:0000256" key="3">
    <source>
        <dbReference type="ARBA" id="ARBA00022692"/>
    </source>
</evidence>
<dbReference type="Pfam" id="PF03600">
    <property type="entry name" value="CitMHS"/>
    <property type="match status" value="1"/>
</dbReference>
<evidence type="ECO:0000256" key="5">
    <source>
        <dbReference type="ARBA" id="ARBA00022989"/>
    </source>
</evidence>
<reference evidence="10" key="1">
    <citation type="submission" date="2016-10" db="EMBL/GenBank/DDBJ databases">
        <authorList>
            <person name="Varghese N."/>
            <person name="Submissions S."/>
        </authorList>
    </citation>
    <scope>NUCLEOTIDE SEQUENCE [LARGE SCALE GENOMIC DNA]</scope>
    <source>
        <strain evidence="10">SP</strain>
    </source>
</reference>
<dbReference type="AlphaFoldDB" id="A0A1H3PWF6"/>
<gene>
    <name evidence="9" type="ORF">SAMN05421736_105233</name>
</gene>
<feature type="domain" description="Citrate transporter-like" evidence="8">
    <location>
        <begin position="19"/>
        <end position="397"/>
    </location>
</feature>
<evidence type="ECO:0000313" key="9">
    <source>
        <dbReference type="EMBL" id="SDZ05155.1"/>
    </source>
</evidence>
<dbReference type="InterPro" id="IPR004680">
    <property type="entry name" value="Cit_transptr-like_dom"/>
</dbReference>
<evidence type="ECO:0000259" key="8">
    <source>
        <dbReference type="Pfam" id="PF03600"/>
    </source>
</evidence>
<name>A0A1H3PWF6_9BACI</name>
<dbReference type="PANTHER" id="PTHR43652:SF2">
    <property type="entry name" value="BASIC AMINO ACID ANTIPORTER YFCC-RELATED"/>
    <property type="match status" value="1"/>
</dbReference>
<sequence length="452" mass="49187">MTYDVFIVITIIGTMIFCLLKEAFRPDFILFCALAALVLFGVITPAEAVKGFSNEAILTVALLFIIAGAVQQSEILTLLVAKALGRGHHPRRSLFKMMIPLSGLSAFLNNTPIVVMFTPIVHRWCQNRNISPSKFLIPLSYATIFGGTITLIGTSTNLLAHGLMIENGLPGYSMFQLAVVAVPGAILGTIFMSTIGYSILPLRRSADGHFQITRKTSPEIAVEEKSLIFARKNSASQRRSSKNVYLISSMKSPEVSDRKNTMFAIIILMATVLTAALNIMSMFTAALSAVIVLFLFKIVSFDSAKKYVHFNVLLMIACSIGIGVSLEVSGTASLLADQLIKITKESGVIGMLIVLYFLTNIFTEIITNNAAVVIMFPIALAAAEKMAADPTAFLVTITIAASASFTTPIGYQTNLIVYEPGGYRFTDYFKTGIPLSMIYLIVTVTVSYFVWL</sequence>
<dbReference type="EMBL" id="FNPI01000005">
    <property type="protein sequence ID" value="SDZ05155.1"/>
    <property type="molecule type" value="Genomic_DNA"/>
</dbReference>
<dbReference type="CDD" id="cd01115">
    <property type="entry name" value="SLC13_permease"/>
    <property type="match status" value="1"/>
</dbReference>
<evidence type="ECO:0000256" key="4">
    <source>
        <dbReference type="ARBA" id="ARBA00022737"/>
    </source>
</evidence>
<dbReference type="GO" id="GO:0005886">
    <property type="term" value="C:plasma membrane"/>
    <property type="evidence" value="ECO:0007669"/>
    <property type="project" value="TreeGrafter"/>
</dbReference>
<evidence type="ECO:0000313" key="10">
    <source>
        <dbReference type="Proteomes" id="UP000198935"/>
    </source>
</evidence>
<dbReference type="STRING" id="1503961.SAMN05421736_105233"/>
<dbReference type="GO" id="GO:0055085">
    <property type="term" value="P:transmembrane transport"/>
    <property type="evidence" value="ECO:0007669"/>
    <property type="project" value="InterPro"/>
</dbReference>
<keyword evidence="6 7" id="KW-0472">Membrane</keyword>
<feature type="transmembrane region" description="Helical" evidence="7">
    <location>
        <begin position="56"/>
        <end position="80"/>
    </location>
</feature>
<comment type="subcellular location">
    <subcellularLocation>
        <location evidence="1">Membrane</location>
        <topology evidence="1">Multi-pass membrane protein</topology>
    </subcellularLocation>
</comment>
<protein>
    <submittedName>
        <fullName evidence="9">Di-and tricarboxylate transporter</fullName>
    </submittedName>
</protein>
<keyword evidence="4" id="KW-0677">Repeat</keyword>
<dbReference type="InterPro" id="IPR051679">
    <property type="entry name" value="DASS-Related_Transporters"/>
</dbReference>
<keyword evidence="3 7" id="KW-0812">Transmembrane</keyword>
<feature type="transmembrane region" description="Helical" evidence="7">
    <location>
        <begin position="141"/>
        <end position="165"/>
    </location>
</feature>
<feature type="transmembrane region" description="Helical" evidence="7">
    <location>
        <begin position="308"/>
        <end position="328"/>
    </location>
</feature>
<evidence type="ECO:0000256" key="6">
    <source>
        <dbReference type="ARBA" id="ARBA00023136"/>
    </source>
</evidence>
<feature type="transmembrane region" description="Helical" evidence="7">
    <location>
        <begin position="28"/>
        <end position="44"/>
    </location>
</feature>
<dbReference type="PROSITE" id="PS01271">
    <property type="entry name" value="NA_SULFATE"/>
    <property type="match status" value="1"/>
</dbReference>
<organism evidence="9 10">
    <name type="scientific">Evansella caseinilytica</name>
    <dbReference type="NCBI Taxonomy" id="1503961"/>
    <lineage>
        <taxon>Bacteria</taxon>
        <taxon>Bacillati</taxon>
        <taxon>Bacillota</taxon>
        <taxon>Bacilli</taxon>
        <taxon>Bacillales</taxon>
        <taxon>Bacillaceae</taxon>
        <taxon>Evansella</taxon>
    </lineage>
</organism>
<dbReference type="InterPro" id="IPR031312">
    <property type="entry name" value="Na/sul_symport_CS"/>
</dbReference>
<evidence type="ECO:0000256" key="1">
    <source>
        <dbReference type="ARBA" id="ARBA00004141"/>
    </source>
</evidence>
<accession>A0A1H3PWF6</accession>
<proteinExistence type="predicted"/>